<dbReference type="AlphaFoldDB" id="A0A0A9A4M7"/>
<feature type="region of interest" description="Disordered" evidence="1">
    <location>
        <begin position="1"/>
        <end position="29"/>
    </location>
</feature>
<reference evidence="2" key="1">
    <citation type="submission" date="2014-09" db="EMBL/GenBank/DDBJ databases">
        <authorList>
            <person name="Magalhaes I.L.F."/>
            <person name="Oliveira U."/>
            <person name="Santos F.R."/>
            <person name="Vidigal T.H.D.A."/>
            <person name="Brescovit A.D."/>
            <person name="Santos A.J."/>
        </authorList>
    </citation>
    <scope>NUCLEOTIDE SEQUENCE</scope>
    <source>
        <tissue evidence="2">Shoot tissue taken approximately 20 cm above the soil surface</tissue>
    </source>
</reference>
<name>A0A0A9A4M7_ARUDO</name>
<dbReference type="EMBL" id="GBRH01255903">
    <property type="protein sequence ID" value="JAD41992.1"/>
    <property type="molecule type" value="Transcribed_RNA"/>
</dbReference>
<evidence type="ECO:0000256" key="1">
    <source>
        <dbReference type="SAM" id="MobiDB-lite"/>
    </source>
</evidence>
<sequence length="29" mass="3234">MRRMPSPNMTADARTARKMAAPALWPSSM</sequence>
<organism evidence="2">
    <name type="scientific">Arundo donax</name>
    <name type="common">Giant reed</name>
    <name type="synonym">Donax arundinaceus</name>
    <dbReference type="NCBI Taxonomy" id="35708"/>
    <lineage>
        <taxon>Eukaryota</taxon>
        <taxon>Viridiplantae</taxon>
        <taxon>Streptophyta</taxon>
        <taxon>Embryophyta</taxon>
        <taxon>Tracheophyta</taxon>
        <taxon>Spermatophyta</taxon>
        <taxon>Magnoliopsida</taxon>
        <taxon>Liliopsida</taxon>
        <taxon>Poales</taxon>
        <taxon>Poaceae</taxon>
        <taxon>PACMAD clade</taxon>
        <taxon>Arundinoideae</taxon>
        <taxon>Arundineae</taxon>
        <taxon>Arundo</taxon>
    </lineage>
</organism>
<reference evidence="2" key="2">
    <citation type="journal article" date="2015" name="Data Brief">
        <title>Shoot transcriptome of the giant reed, Arundo donax.</title>
        <authorList>
            <person name="Barrero R.A."/>
            <person name="Guerrero F.D."/>
            <person name="Moolhuijzen P."/>
            <person name="Goolsby J.A."/>
            <person name="Tidwell J."/>
            <person name="Bellgard S.E."/>
            <person name="Bellgard M.I."/>
        </authorList>
    </citation>
    <scope>NUCLEOTIDE SEQUENCE</scope>
    <source>
        <tissue evidence="2">Shoot tissue taken approximately 20 cm above the soil surface</tissue>
    </source>
</reference>
<protein>
    <submittedName>
        <fullName evidence="2">Uncharacterized protein</fullName>
    </submittedName>
</protein>
<proteinExistence type="predicted"/>
<evidence type="ECO:0000313" key="2">
    <source>
        <dbReference type="EMBL" id="JAD41992.1"/>
    </source>
</evidence>
<accession>A0A0A9A4M7</accession>